<keyword evidence="1" id="KW-0175">Coiled coil</keyword>
<dbReference type="SUPFAM" id="SSF47413">
    <property type="entry name" value="lambda repressor-like DNA-binding domains"/>
    <property type="match status" value="1"/>
</dbReference>
<feature type="coiled-coil region" evidence="1">
    <location>
        <begin position="99"/>
        <end position="161"/>
    </location>
</feature>
<evidence type="ECO:0000313" key="3">
    <source>
        <dbReference type="EMBL" id="OKZ35504.1"/>
    </source>
</evidence>
<dbReference type="CDD" id="cd00093">
    <property type="entry name" value="HTH_XRE"/>
    <property type="match status" value="1"/>
</dbReference>
<comment type="caution">
    <text evidence="3">The sequence shown here is derived from an EMBL/GenBank/DDBJ whole genome shotgun (WGS) entry which is preliminary data.</text>
</comment>
<evidence type="ECO:0000259" key="2">
    <source>
        <dbReference type="PROSITE" id="PS50943"/>
    </source>
</evidence>
<dbReference type="AlphaFoldDB" id="A0A1Q6I9I2"/>
<dbReference type="GO" id="GO:0003677">
    <property type="term" value="F:DNA binding"/>
    <property type="evidence" value="ECO:0007669"/>
    <property type="project" value="InterPro"/>
</dbReference>
<dbReference type="PROSITE" id="PS50943">
    <property type="entry name" value="HTH_CROC1"/>
    <property type="match status" value="1"/>
</dbReference>
<feature type="domain" description="HTH cro/C1-type" evidence="2">
    <location>
        <begin position="5"/>
        <end position="60"/>
    </location>
</feature>
<name>A0A1Q6I9I2_BACUN</name>
<evidence type="ECO:0000313" key="4">
    <source>
        <dbReference type="Proteomes" id="UP000186549"/>
    </source>
</evidence>
<dbReference type="InterPro" id="IPR010982">
    <property type="entry name" value="Lambda_DNA-bd_dom_sf"/>
</dbReference>
<dbReference type="Pfam" id="PF01381">
    <property type="entry name" value="HTH_3"/>
    <property type="match status" value="1"/>
</dbReference>
<evidence type="ECO:0000256" key="1">
    <source>
        <dbReference type="SAM" id="Coils"/>
    </source>
</evidence>
<dbReference type="Gene3D" id="1.10.260.40">
    <property type="entry name" value="lambda repressor-like DNA-binding domains"/>
    <property type="match status" value="1"/>
</dbReference>
<dbReference type="Proteomes" id="UP000186549">
    <property type="component" value="Unassembled WGS sequence"/>
</dbReference>
<accession>A0A1Q6I9I2</accession>
<gene>
    <name evidence="3" type="ORF">BHV79_06450</name>
</gene>
<sequence>MIDRVKEVLRAKSRSVREFAELIGVKQVTLNQQLAGDRKLSLDIVQSILNSFEDISSEWLLRGEGDMIKPQHEQIVEPQPALISAEGDTPEASILYHIYNDTIKRMKELVEENINLKNQITELSEGSEEIANLLREVRSDNKRLDQENRELKIEVMIKDAQLSEKEKAVSDYKELLKEAI</sequence>
<proteinExistence type="predicted"/>
<reference evidence="3 4" key="1">
    <citation type="journal article" date="2016" name="Nat. Biotechnol.">
        <title>Measurement of bacterial replication rates in microbial communities.</title>
        <authorList>
            <person name="Brown C.T."/>
            <person name="Olm M.R."/>
            <person name="Thomas B.C."/>
            <person name="Banfield J.F."/>
        </authorList>
    </citation>
    <scope>NUCLEOTIDE SEQUENCE [LARGE SCALE GENOMIC DNA]</scope>
    <source>
        <strain evidence="3">45_41</strain>
    </source>
</reference>
<organism evidence="3 4">
    <name type="scientific">Bacteroides uniformis</name>
    <dbReference type="NCBI Taxonomy" id="820"/>
    <lineage>
        <taxon>Bacteria</taxon>
        <taxon>Pseudomonadati</taxon>
        <taxon>Bacteroidota</taxon>
        <taxon>Bacteroidia</taxon>
        <taxon>Bacteroidales</taxon>
        <taxon>Bacteroidaceae</taxon>
        <taxon>Bacteroides</taxon>
    </lineage>
</organism>
<protein>
    <recommendedName>
        <fullName evidence="2">HTH cro/C1-type domain-containing protein</fullName>
    </recommendedName>
</protein>
<dbReference type="EMBL" id="MNQU01000167">
    <property type="protein sequence ID" value="OKZ35504.1"/>
    <property type="molecule type" value="Genomic_DNA"/>
</dbReference>
<dbReference type="InterPro" id="IPR001387">
    <property type="entry name" value="Cro/C1-type_HTH"/>
</dbReference>